<dbReference type="PANTHER" id="PTHR10044:SF174">
    <property type="entry name" value="DEATH-ASSOCIATED INHIBITOR OF APOPTOSIS 1"/>
    <property type="match status" value="1"/>
</dbReference>
<dbReference type="InterPro" id="IPR050784">
    <property type="entry name" value="IAP"/>
</dbReference>
<dbReference type="FunFam" id="1.10.1170.10:FF:000003">
    <property type="entry name" value="E3 ubiquitin-protein ligase XIAP"/>
    <property type="match status" value="1"/>
</dbReference>
<accession>A0A6P9AC94</accession>
<proteinExistence type="predicted"/>
<dbReference type="Gene3D" id="1.10.1170.10">
    <property type="entry name" value="Inhibitor Of Apoptosis Protein (2mihbC-IAP-1), Chain A"/>
    <property type="match status" value="2"/>
</dbReference>
<keyword evidence="2" id="KW-1185">Reference proteome</keyword>
<name>A0A6P9AC94_THRPL</name>
<gene>
    <name evidence="3" type="primary">LOC117653441</name>
</gene>
<dbReference type="InterPro" id="IPR001370">
    <property type="entry name" value="BIR_rpt"/>
</dbReference>
<evidence type="ECO:0000313" key="3">
    <source>
        <dbReference type="RefSeq" id="XP_034254994.1"/>
    </source>
</evidence>
<keyword evidence="1" id="KW-0053">Apoptosis</keyword>
<dbReference type="GeneID" id="117653441"/>
<evidence type="ECO:0000313" key="2">
    <source>
        <dbReference type="Proteomes" id="UP000515158"/>
    </source>
</evidence>
<evidence type="ECO:0000256" key="1">
    <source>
        <dbReference type="ARBA" id="ARBA00022703"/>
    </source>
</evidence>
<reference evidence="3" key="1">
    <citation type="submission" date="2025-08" db="UniProtKB">
        <authorList>
            <consortium name="RefSeq"/>
        </authorList>
    </citation>
    <scope>IDENTIFICATION</scope>
    <source>
        <tissue evidence="3">Total insect</tissue>
    </source>
</reference>
<dbReference type="SMART" id="SM00238">
    <property type="entry name" value="BIR"/>
    <property type="match status" value="2"/>
</dbReference>
<protein>
    <submittedName>
        <fullName evidence="3">Death-associated inhibitor of apoptosis 1-like</fullName>
    </submittedName>
</protein>
<dbReference type="CDD" id="cd00022">
    <property type="entry name" value="BIR"/>
    <property type="match status" value="2"/>
</dbReference>
<dbReference type="Proteomes" id="UP000515158">
    <property type="component" value="Unplaced"/>
</dbReference>
<dbReference type="PROSITE" id="PS01282">
    <property type="entry name" value="BIR_REPEAT_1"/>
    <property type="match status" value="1"/>
</dbReference>
<dbReference type="AlphaFoldDB" id="A0A6P9AC94"/>
<sequence>MPPNLRILIPHSENPNFKDEKQRLGSYRGYPSNTVDVRQLAKAGFWFTKNEDVVCCAFCDVEVGRWEKEDNPFEEHKKWSKKCPFLSHPSDVGNVAIDPSGPPPPLPLLESCAFDSCGIYENRKSDNCPIVPSLEKLGIRRRYSPAYPEYITLEARLESFDKWPGSLKPKPQKLADAGFFYKGLGDKTFCFQCGGGLKDWASTDEPWREHALYFSTCGYVVQTKGREFIQEVLGKRPATLTPEEIKSLALSKEQSVSNEP</sequence>
<dbReference type="Pfam" id="PF00653">
    <property type="entry name" value="BIR"/>
    <property type="match status" value="2"/>
</dbReference>
<dbReference type="OrthoDB" id="5855668at2759"/>
<dbReference type="KEGG" id="tpal:117653441"/>
<organism evidence="3">
    <name type="scientific">Thrips palmi</name>
    <name type="common">Melon thrips</name>
    <dbReference type="NCBI Taxonomy" id="161013"/>
    <lineage>
        <taxon>Eukaryota</taxon>
        <taxon>Metazoa</taxon>
        <taxon>Ecdysozoa</taxon>
        <taxon>Arthropoda</taxon>
        <taxon>Hexapoda</taxon>
        <taxon>Insecta</taxon>
        <taxon>Pterygota</taxon>
        <taxon>Neoptera</taxon>
        <taxon>Paraneoptera</taxon>
        <taxon>Thysanoptera</taxon>
        <taxon>Terebrantia</taxon>
        <taxon>Thripoidea</taxon>
        <taxon>Thripidae</taxon>
        <taxon>Thrips</taxon>
    </lineage>
</organism>
<dbReference type="PROSITE" id="PS50143">
    <property type="entry name" value="BIR_REPEAT_2"/>
    <property type="match status" value="2"/>
</dbReference>
<dbReference type="GO" id="GO:0051726">
    <property type="term" value="P:regulation of cell cycle"/>
    <property type="evidence" value="ECO:0007669"/>
    <property type="project" value="TreeGrafter"/>
</dbReference>
<dbReference type="GO" id="GO:0005634">
    <property type="term" value="C:nucleus"/>
    <property type="evidence" value="ECO:0007669"/>
    <property type="project" value="TreeGrafter"/>
</dbReference>
<dbReference type="PANTHER" id="PTHR10044">
    <property type="entry name" value="INHIBITOR OF APOPTOSIS"/>
    <property type="match status" value="1"/>
</dbReference>
<dbReference type="GO" id="GO:0006915">
    <property type="term" value="P:apoptotic process"/>
    <property type="evidence" value="ECO:0007669"/>
    <property type="project" value="UniProtKB-KW"/>
</dbReference>
<dbReference type="RefSeq" id="XP_034254994.1">
    <property type="nucleotide sequence ID" value="XM_034399103.1"/>
</dbReference>
<dbReference type="InParanoid" id="A0A6P9AC94"/>
<dbReference type="GO" id="GO:0005737">
    <property type="term" value="C:cytoplasm"/>
    <property type="evidence" value="ECO:0007669"/>
    <property type="project" value="TreeGrafter"/>
</dbReference>
<dbReference type="SUPFAM" id="SSF57924">
    <property type="entry name" value="Inhibitor of apoptosis (IAP) repeat"/>
    <property type="match status" value="2"/>
</dbReference>